<evidence type="ECO:0008006" key="5">
    <source>
        <dbReference type="Google" id="ProtNLM"/>
    </source>
</evidence>
<protein>
    <recommendedName>
        <fullName evidence="5">DUF2147 domain-containing protein</fullName>
    </recommendedName>
</protein>
<dbReference type="EMBL" id="JAIGNK010000002">
    <property type="protein sequence ID" value="MBX7457811.1"/>
    <property type="molecule type" value="Genomic_DNA"/>
</dbReference>
<name>A0ABS7J032_9SPHN</name>
<dbReference type="Proteomes" id="UP000783253">
    <property type="component" value="Unassembled WGS sequence"/>
</dbReference>
<sequence length="174" mass="19767">MTRKLFSFVTAALVVLAACVPAEKEAGEWLHLDGTMRGKFIHIPSLEKGTSPIEVEVVDLGYNLHNGNLIEGRRQYRLWCGTSEVQIRSITISEAGRRRVVDPAGDPRFTRHPVRDDFTPASPGRHGRPKIMGIPTHLERVLCEGRVGNAHYVADPHRWMRDNVYDEMKSWWTP</sequence>
<keyword evidence="2" id="KW-0732">Signal</keyword>
<feature type="region of interest" description="Disordered" evidence="1">
    <location>
        <begin position="104"/>
        <end position="131"/>
    </location>
</feature>
<evidence type="ECO:0000256" key="2">
    <source>
        <dbReference type="SAM" id="SignalP"/>
    </source>
</evidence>
<comment type="caution">
    <text evidence="3">The sequence shown here is derived from an EMBL/GenBank/DDBJ whole genome shotgun (WGS) entry which is preliminary data.</text>
</comment>
<dbReference type="RefSeq" id="WP_221573236.1">
    <property type="nucleotide sequence ID" value="NZ_JAIGNK010000002.1"/>
</dbReference>
<proteinExistence type="predicted"/>
<reference evidence="3 4" key="1">
    <citation type="submission" date="2021-08" db="EMBL/GenBank/DDBJ databases">
        <title>Comparative Genomics Analysis of the Genus Qipengyuania Reveals Extensive Genetic Diversity and Metabolic Versatility, Including the Description of Fifteen Novel Species.</title>
        <authorList>
            <person name="Liu Y."/>
        </authorList>
    </citation>
    <scope>NUCLEOTIDE SEQUENCE [LARGE SCALE GENOMIC DNA]</scope>
    <source>
        <strain evidence="3 4">1NDH17</strain>
    </source>
</reference>
<evidence type="ECO:0000256" key="1">
    <source>
        <dbReference type="SAM" id="MobiDB-lite"/>
    </source>
</evidence>
<feature type="signal peptide" evidence="2">
    <location>
        <begin position="1"/>
        <end position="17"/>
    </location>
</feature>
<accession>A0ABS7J032</accession>
<evidence type="ECO:0000313" key="4">
    <source>
        <dbReference type="Proteomes" id="UP000783253"/>
    </source>
</evidence>
<gene>
    <name evidence="3" type="ORF">K3152_06095</name>
</gene>
<feature type="chain" id="PRO_5046701027" description="DUF2147 domain-containing protein" evidence="2">
    <location>
        <begin position="18"/>
        <end position="174"/>
    </location>
</feature>
<organism evidence="3 4">
    <name type="scientific">Qipengyuania polymorpha</name>
    <dbReference type="NCBI Taxonomy" id="2867234"/>
    <lineage>
        <taxon>Bacteria</taxon>
        <taxon>Pseudomonadati</taxon>
        <taxon>Pseudomonadota</taxon>
        <taxon>Alphaproteobacteria</taxon>
        <taxon>Sphingomonadales</taxon>
        <taxon>Erythrobacteraceae</taxon>
        <taxon>Qipengyuania</taxon>
    </lineage>
</organism>
<keyword evidence="4" id="KW-1185">Reference proteome</keyword>
<dbReference type="PROSITE" id="PS51257">
    <property type="entry name" value="PROKAR_LIPOPROTEIN"/>
    <property type="match status" value="1"/>
</dbReference>
<evidence type="ECO:0000313" key="3">
    <source>
        <dbReference type="EMBL" id="MBX7457811.1"/>
    </source>
</evidence>